<dbReference type="AlphaFoldDB" id="A0A1Y2K2S6"/>
<reference evidence="4 5" key="1">
    <citation type="journal article" date="2016" name="BMC Genomics">
        <title>Combined genomic and structural analyses of a cultured magnetotactic bacterium reveals its niche adaptation to a dynamic environment.</title>
        <authorList>
            <person name="Araujo A.C."/>
            <person name="Morillo V."/>
            <person name="Cypriano J."/>
            <person name="Teixeira L.C."/>
            <person name="Leao P."/>
            <person name="Lyra S."/>
            <person name="Almeida L.G."/>
            <person name="Bazylinski D.A."/>
            <person name="Vasconcellos A.T."/>
            <person name="Abreu F."/>
            <person name="Lins U."/>
        </authorList>
    </citation>
    <scope>NUCLEOTIDE SEQUENCE [LARGE SCALE GENOMIC DNA]</scope>
    <source>
        <strain evidence="4 5">IT-1</strain>
    </source>
</reference>
<proteinExistence type="predicted"/>
<dbReference type="GO" id="GO:0000160">
    <property type="term" value="P:phosphorelay signal transduction system"/>
    <property type="evidence" value="ECO:0007669"/>
    <property type="project" value="UniProtKB-KW"/>
</dbReference>
<keyword evidence="5" id="KW-1185">Reference proteome</keyword>
<dbReference type="Proteomes" id="UP000194003">
    <property type="component" value="Unassembled WGS sequence"/>
</dbReference>
<dbReference type="InterPro" id="IPR008207">
    <property type="entry name" value="Sig_transdc_His_kin_Hpt_dom"/>
</dbReference>
<keyword evidence="2" id="KW-0597">Phosphoprotein</keyword>
<keyword evidence="1" id="KW-0902">Two-component regulatory system</keyword>
<dbReference type="SUPFAM" id="SSF47226">
    <property type="entry name" value="Histidine-containing phosphotransfer domain, HPT domain"/>
    <property type="match status" value="1"/>
</dbReference>
<dbReference type="InterPro" id="IPR036641">
    <property type="entry name" value="HPT_dom_sf"/>
</dbReference>
<feature type="modified residue" description="Phosphohistidine" evidence="2">
    <location>
        <position position="75"/>
    </location>
</feature>
<evidence type="ECO:0000259" key="3">
    <source>
        <dbReference type="PROSITE" id="PS50894"/>
    </source>
</evidence>
<evidence type="ECO:0000256" key="2">
    <source>
        <dbReference type="PROSITE-ProRule" id="PRU00110"/>
    </source>
</evidence>
<accession>A0A1Y2K2S6</accession>
<dbReference type="Gene3D" id="1.20.120.160">
    <property type="entry name" value="HPT domain"/>
    <property type="match status" value="1"/>
</dbReference>
<evidence type="ECO:0000313" key="5">
    <source>
        <dbReference type="Proteomes" id="UP000194003"/>
    </source>
</evidence>
<dbReference type="Pfam" id="PF01627">
    <property type="entry name" value="Hpt"/>
    <property type="match status" value="1"/>
</dbReference>
<gene>
    <name evidence="4" type="ORF">MAIT1_01288</name>
</gene>
<name>A0A1Y2K2S6_9PROT</name>
<feature type="domain" description="HPt" evidence="3">
    <location>
        <begin position="36"/>
        <end position="137"/>
    </location>
</feature>
<sequence length="137" mass="15266">MQFFDFEDFAMSDIERANIEARIDEEVARDLLGAVGRRVFEDLLGRFEQSVDEGVAEIEQMAHEARWRDCAARLHRMAGGAEQFGMVAMAARARELDHQTHDGSAWSILAPELAALKHGADDDLKTLRALASLLAPQ</sequence>
<dbReference type="EMBL" id="LVJN01000020">
    <property type="protein sequence ID" value="OSM01355.1"/>
    <property type="molecule type" value="Genomic_DNA"/>
</dbReference>
<dbReference type="PROSITE" id="PS50894">
    <property type="entry name" value="HPT"/>
    <property type="match status" value="1"/>
</dbReference>
<evidence type="ECO:0000256" key="1">
    <source>
        <dbReference type="ARBA" id="ARBA00023012"/>
    </source>
</evidence>
<protein>
    <recommendedName>
        <fullName evidence="3">HPt domain-containing protein</fullName>
    </recommendedName>
</protein>
<comment type="caution">
    <text evidence="4">The sequence shown here is derived from an EMBL/GenBank/DDBJ whole genome shotgun (WGS) entry which is preliminary data.</text>
</comment>
<evidence type="ECO:0000313" key="4">
    <source>
        <dbReference type="EMBL" id="OSM01355.1"/>
    </source>
</evidence>
<dbReference type="GO" id="GO:0004672">
    <property type="term" value="F:protein kinase activity"/>
    <property type="evidence" value="ECO:0007669"/>
    <property type="project" value="UniProtKB-ARBA"/>
</dbReference>
<organism evidence="4 5">
    <name type="scientific">Magnetofaba australis IT-1</name>
    <dbReference type="NCBI Taxonomy" id="1434232"/>
    <lineage>
        <taxon>Bacteria</taxon>
        <taxon>Pseudomonadati</taxon>
        <taxon>Pseudomonadota</taxon>
        <taxon>Magnetococcia</taxon>
        <taxon>Magnetococcales</taxon>
        <taxon>Magnetococcaceae</taxon>
        <taxon>Magnetofaba</taxon>
    </lineage>
</organism>